<name>A0ACD4DGS8_9NOCA</name>
<protein>
    <submittedName>
        <fullName evidence="1">Uncharacterized protein</fullName>
    </submittedName>
</protein>
<sequence length="135" mass="14627">MFGRVHGRPRDLLQAGEIVGMQIGAGGHRVENHADLAFENGDVFGSSRVADVFGEHPQDPDQRDRHVHLIGADTADLVEGVLDVLLGGEQPGTYRYPALVAAHGHLRHRSDEPRRIGLPRRRTTSTAVVGSLTAD</sequence>
<accession>A0ACD4DGS8</accession>
<gene>
    <name evidence="1" type="ORF">OED52_01390</name>
</gene>
<evidence type="ECO:0000313" key="2">
    <source>
        <dbReference type="Proteomes" id="UP001156484"/>
    </source>
</evidence>
<proteinExistence type="predicted"/>
<dbReference type="Proteomes" id="UP001156484">
    <property type="component" value="Chromosome"/>
</dbReference>
<keyword evidence="2" id="KW-1185">Reference proteome</keyword>
<evidence type="ECO:0000313" key="1">
    <source>
        <dbReference type="EMBL" id="UYP19262.1"/>
    </source>
</evidence>
<organism evidence="1 2">
    <name type="scientific">Rhodococcus sacchari</name>
    <dbReference type="NCBI Taxonomy" id="2962047"/>
    <lineage>
        <taxon>Bacteria</taxon>
        <taxon>Bacillati</taxon>
        <taxon>Actinomycetota</taxon>
        <taxon>Actinomycetes</taxon>
        <taxon>Mycobacteriales</taxon>
        <taxon>Nocardiaceae</taxon>
        <taxon>Rhodococcus</taxon>
    </lineage>
</organism>
<dbReference type="EMBL" id="CP107551">
    <property type="protein sequence ID" value="UYP19262.1"/>
    <property type="molecule type" value="Genomic_DNA"/>
</dbReference>
<reference evidence="1" key="1">
    <citation type="submission" date="2022-10" db="EMBL/GenBank/DDBJ databases">
        <title>Rhodococcus ferula Z13 complete genome.</title>
        <authorList>
            <person name="Long X."/>
            <person name="Zang M."/>
        </authorList>
    </citation>
    <scope>NUCLEOTIDE SEQUENCE</scope>
    <source>
        <strain evidence="1">Z13</strain>
    </source>
</reference>